<name>A0A5N7MH56_9HYPH</name>
<dbReference type="Pfam" id="PF00501">
    <property type="entry name" value="AMP-binding"/>
    <property type="match status" value="1"/>
</dbReference>
<evidence type="ECO:0000259" key="3">
    <source>
        <dbReference type="Pfam" id="PF13193"/>
    </source>
</evidence>
<dbReference type="InterPro" id="IPR025110">
    <property type="entry name" value="AMP-bd_C"/>
</dbReference>
<feature type="domain" description="AMP-binding enzyme C-terminal" evidence="3">
    <location>
        <begin position="430"/>
        <end position="505"/>
    </location>
</feature>
<organism evidence="4 5">
    <name type="scientific">Microvirga tunisiensis</name>
    <dbReference type="NCBI Taxonomy" id="2108360"/>
    <lineage>
        <taxon>Bacteria</taxon>
        <taxon>Pseudomonadati</taxon>
        <taxon>Pseudomonadota</taxon>
        <taxon>Alphaproteobacteria</taxon>
        <taxon>Hyphomicrobiales</taxon>
        <taxon>Methylobacteriaceae</taxon>
        <taxon>Microvirga</taxon>
    </lineage>
</organism>
<comment type="caution">
    <text evidence="4">The sequence shown here is derived from an EMBL/GenBank/DDBJ whole genome shotgun (WGS) entry which is preliminary data.</text>
</comment>
<keyword evidence="5" id="KW-1185">Reference proteome</keyword>
<evidence type="ECO:0000313" key="5">
    <source>
        <dbReference type="Proteomes" id="UP000403266"/>
    </source>
</evidence>
<dbReference type="InterPro" id="IPR020845">
    <property type="entry name" value="AMP-binding_CS"/>
</dbReference>
<dbReference type="Proteomes" id="UP000403266">
    <property type="component" value="Unassembled WGS sequence"/>
</dbReference>
<dbReference type="PANTHER" id="PTHR43767">
    <property type="entry name" value="LONG-CHAIN-FATTY-ACID--COA LIGASE"/>
    <property type="match status" value="1"/>
</dbReference>
<dbReference type="InterPro" id="IPR042099">
    <property type="entry name" value="ANL_N_sf"/>
</dbReference>
<reference evidence="4 5" key="1">
    <citation type="journal article" date="2019" name="Syst. Appl. Microbiol.">
        <title>Microvirga tunisiensis sp. nov., a root nodule symbiotic bacterium isolated from Lupinus micranthus and L. luteus grown in Northern Tunisia.</title>
        <authorList>
            <person name="Msaddak A."/>
            <person name="Rejili M."/>
            <person name="Duran D."/>
            <person name="Mars M."/>
            <person name="Palacios J.M."/>
            <person name="Ruiz-Argueso T."/>
            <person name="Rey L."/>
            <person name="Imperial J."/>
        </authorList>
    </citation>
    <scope>NUCLEOTIDE SEQUENCE [LARGE SCALE GENOMIC DNA]</scope>
    <source>
        <strain evidence="4 5">Lmie10</strain>
    </source>
</reference>
<accession>A0A5N7MH56</accession>
<evidence type="ECO:0000259" key="2">
    <source>
        <dbReference type="Pfam" id="PF00501"/>
    </source>
</evidence>
<sequence>MLKEVPSSRTCVLRYLLEDQAAKSPDRVFAVIDRASRDVETWTYGQTLERVRRSAAALQAAGIRKGHAVLCWTRAPEDSLTVWFALNHLGAAYVPINHHYRGSILERLIQGSASEFLIVDPEFLPQLHEVDGSSLESVIVTGRDPMAAGDLRALSFECLMSGIDGADVPDPDIRPWDLQSVMFTSGTTGPSKGALSSYVHLHGIVDEPYAFLTGDDRYLCNLPLFHVGGMLPVYSMLLRGGSIALSGPFRTAEFWGTVRRTGATAATMLSGMATLLLKRPPTPEDRGTSLRKALVIPFGEDARDVSDRFGLDVFTMYHMTEICAPLVSDRNPDRSALCGRPREGVSVRIVDEHDCEVAQGTFGELVVRCERPWAMSHGYVNNPEATAKTWLNGWFHTGDVFREDPDGNFIFVDRLKDVIRRRGENISSFEVETEFKTHPDIQDAAALAVPDRHGEDEVLVVVEPKAGCTIDEGAVIARVAGQLPRFMVPRYVCVMEQLPRTPTGKIQKNELRELIRTVAWWDRDAAQPGLPPTPVKDQEQSKSGVA</sequence>
<dbReference type="Gene3D" id="3.40.50.12780">
    <property type="entry name" value="N-terminal domain of ligase-like"/>
    <property type="match status" value="1"/>
</dbReference>
<dbReference type="EMBL" id="VOSK01000042">
    <property type="protein sequence ID" value="MPR26213.1"/>
    <property type="molecule type" value="Genomic_DNA"/>
</dbReference>
<dbReference type="PANTHER" id="PTHR43767:SF1">
    <property type="entry name" value="NONRIBOSOMAL PEPTIDE SYNTHASE PES1 (EUROFUNG)-RELATED"/>
    <property type="match status" value="1"/>
</dbReference>
<dbReference type="InterPro" id="IPR050237">
    <property type="entry name" value="ATP-dep_AMP-bd_enzyme"/>
</dbReference>
<dbReference type="Pfam" id="PF13193">
    <property type="entry name" value="AMP-binding_C"/>
    <property type="match status" value="1"/>
</dbReference>
<dbReference type="InterPro" id="IPR000873">
    <property type="entry name" value="AMP-dep_synth/lig_dom"/>
</dbReference>
<dbReference type="SUPFAM" id="SSF56801">
    <property type="entry name" value="Acetyl-CoA synthetase-like"/>
    <property type="match status" value="1"/>
</dbReference>
<dbReference type="AlphaFoldDB" id="A0A5N7MH56"/>
<dbReference type="RefSeq" id="WP_152712323.1">
    <property type="nucleotide sequence ID" value="NZ_VOSJ01000037.1"/>
</dbReference>
<feature type="domain" description="AMP-dependent synthetase/ligase" evidence="2">
    <location>
        <begin position="17"/>
        <end position="370"/>
    </location>
</feature>
<proteinExistence type="predicted"/>
<dbReference type="OrthoDB" id="7315605at2"/>
<gene>
    <name evidence="4" type="ORF">FS320_13480</name>
</gene>
<dbReference type="GO" id="GO:0016878">
    <property type="term" value="F:acid-thiol ligase activity"/>
    <property type="evidence" value="ECO:0007669"/>
    <property type="project" value="UniProtKB-ARBA"/>
</dbReference>
<evidence type="ECO:0000313" key="4">
    <source>
        <dbReference type="EMBL" id="MPR26213.1"/>
    </source>
</evidence>
<evidence type="ECO:0000256" key="1">
    <source>
        <dbReference type="SAM" id="MobiDB-lite"/>
    </source>
</evidence>
<protein>
    <submittedName>
        <fullName evidence="4">AMP-binding protein</fullName>
    </submittedName>
</protein>
<feature type="region of interest" description="Disordered" evidence="1">
    <location>
        <begin position="525"/>
        <end position="546"/>
    </location>
</feature>
<dbReference type="PROSITE" id="PS00455">
    <property type="entry name" value="AMP_BINDING"/>
    <property type="match status" value="1"/>
</dbReference>
<dbReference type="InterPro" id="IPR045851">
    <property type="entry name" value="AMP-bd_C_sf"/>
</dbReference>
<dbReference type="Gene3D" id="3.30.300.30">
    <property type="match status" value="1"/>
</dbReference>